<dbReference type="InterPro" id="IPR017710">
    <property type="entry name" value="Alt_ATP_synth_F1_asu"/>
</dbReference>
<keyword evidence="11 14" id="KW-0139">CF(1)</keyword>
<evidence type="ECO:0000256" key="8">
    <source>
        <dbReference type="ARBA" id="ARBA00022967"/>
    </source>
</evidence>
<dbReference type="GO" id="GO:0045259">
    <property type="term" value="C:proton-transporting ATP synthase complex"/>
    <property type="evidence" value="ECO:0007669"/>
    <property type="project" value="UniProtKB-KW"/>
</dbReference>
<evidence type="ECO:0000256" key="12">
    <source>
        <dbReference type="ARBA" id="ARBA00023310"/>
    </source>
</evidence>
<dbReference type="NCBIfam" id="TIGR00962">
    <property type="entry name" value="atpA"/>
    <property type="match status" value="1"/>
</dbReference>
<dbReference type="FunFam" id="3.40.50.300:FF:000002">
    <property type="entry name" value="ATP synthase subunit alpha"/>
    <property type="match status" value="1"/>
</dbReference>
<evidence type="ECO:0000256" key="5">
    <source>
        <dbReference type="ARBA" id="ARBA00022741"/>
    </source>
</evidence>
<evidence type="ECO:0000259" key="15">
    <source>
        <dbReference type="Pfam" id="PF00006"/>
    </source>
</evidence>
<keyword evidence="12 14" id="KW-0066">ATP synthesis</keyword>
<dbReference type="PROSITE" id="PS00152">
    <property type="entry name" value="ATPASE_ALPHA_BETA"/>
    <property type="match status" value="1"/>
</dbReference>
<evidence type="ECO:0000256" key="10">
    <source>
        <dbReference type="ARBA" id="ARBA00023136"/>
    </source>
</evidence>
<accession>A0A2Y9B5S8</accession>
<dbReference type="EMBL" id="UETC01000029">
    <property type="protein sequence ID" value="SSA51944.1"/>
    <property type="molecule type" value="Genomic_DNA"/>
</dbReference>
<reference evidence="18 20" key="2">
    <citation type="submission" date="2018-03" db="EMBL/GenBank/DDBJ databases">
        <title>Genomic Encyclopedia of Archaeal and Bacterial Type Strains, Phase II (KMG-II): from individual species to whole genera.</title>
        <authorList>
            <person name="Goeker M."/>
        </authorList>
    </citation>
    <scope>NUCLEOTIDE SEQUENCE [LARGE SCALE GENOMIC DNA]</scope>
    <source>
        <strain evidence="18 20">DSM 25227</strain>
    </source>
</reference>
<evidence type="ECO:0000256" key="11">
    <source>
        <dbReference type="ARBA" id="ARBA00023196"/>
    </source>
</evidence>
<dbReference type="InterPro" id="IPR038376">
    <property type="entry name" value="ATP_synth_asu_C_sf"/>
</dbReference>
<evidence type="ECO:0000313" key="19">
    <source>
        <dbReference type="EMBL" id="SSA51944.1"/>
    </source>
</evidence>
<evidence type="ECO:0000256" key="13">
    <source>
        <dbReference type="ARBA" id="ARBA00026013"/>
    </source>
</evidence>
<dbReference type="InterPro" id="IPR033732">
    <property type="entry name" value="ATP_synth_F1_a_nt-bd_dom"/>
</dbReference>
<comment type="catalytic activity">
    <reaction evidence="14">
        <text>ATP + H2O + 4 H(+)(in) = ADP + phosphate + 5 H(+)(out)</text>
        <dbReference type="Rhea" id="RHEA:57720"/>
        <dbReference type="ChEBI" id="CHEBI:15377"/>
        <dbReference type="ChEBI" id="CHEBI:15378"/>
        <dbReference type="ChEBI" id="CHEBI:30616"/>
        <dbReference type="ChEBI" id="CHEBI:43474"/>
        <dbReference type="ChEBI" id="CHEBI:456216"/>
        <dbReference type="EC" id="7.1.2.2"/>
    </reaction>
</comment>
<dbReference type="GO" id="GO:0046933">
    <property type="term" value="F:proton-transporting ATP synthase activity, rotational mechanism"/>
    <property type="evidence" value="ECO:0007669"/>
    <property type="project" value="UniProtKB-UniRule"/>
</dbReference>
<dbReference type="InterPro" id="IPR020003">
    <property type="entry name" value="ATPase_a/bsu_AS"/>
</dbReference>
<evidence type="ECO:0000256" key="7">
    <source>
        <dbReference type="ARBA" id="ARBA00022840"/>
    </source>
</evidence>
<feature type="binding site" evidence="14">
    <location>
        <begin position="172"/>
        <end position="179"/>
    </location>
    <ligand>
        <name>ATP</name>
        <dbReference type="ChEBI" id="CHEBI:30616"/>
    </ligand>
</feature>
<dbReference type="GO" id="GO:0005886">
    <property type="term" value="C:plasma membrane"/>
    <property type="evidence" value="ECO:0007669"/>
    <property type="project" value="UniProtKB-SubCell"/>
</dbReference>
<dbReference type="RefSeq" id="WP_109566617.1">
    <property type="nucleotide sequence ID" value="NZ_QGDJ01000029.1"/>
</dbReference>
<dbReference type="InterPro" id="IPR023366">
    <property type="entry name" value="ATP_synth_asu-like_sf"/>
</dbReference>
<evidence type="ECO:0000256" key="1">
    <source>
        <dbReference type="ARBA" id="ARBA00003784"/>
    </source>
</evidence>
<dbReference type="InterPro" id="IPR027417">
    <property type="entry name" value="P-loop_NTPase"/>
</dbReference>
<keyword evidence="10 14" id="KW-0472">Membrane</keyword>
<feature type="domain" description="ATPase F1/V1/A1 complex alpha/beta subunit N-terminal" evidence="17">
    <location>
        <begin position="33"/>
        <end position="95"/>
    </location>
</feature>
<feature type="site" description="Required for activity" evidence="14">
    <location>
        <position position="365"/>
    </location>
</feature>
<evidence type="ECO:0000256" key="4">
    <source>
        <dbReference type="ARBA" id="ARBA00022448"/>
    </source>
</evidence>
<keyword evidence="8 14" id="KW-1278">Translocase</keyword>
<dbReference type="AlphaFoldDB" id="A0A2Y9B5S8"/>
<dbReference type="NCBIfam" id="TIGR03324">
    <property type="entry name" value="alt_F1F0_F1_al"/>
    <property type="match status" value="1"/>
</dbReference>
<evidence type="ECO:0000256" key="2">
    <source>
        <dbReference type="ARBA" id="ARBA00004370"/>
    </source>
</evidence>
<dbReference type="Proteomes" id="UP000251571">
    <property type="component" value="Unassembled WGS sequence"/>
</dbReference>
<evidence type="ECO:0000256" key="3">
    <source>
        <dbReference type="ARBA" id="ARBA00008936"/>
    </source>
</evidence>
<evidence type="ECO:0000259" key="16">
    <source>
        <dbReference type="Pfam" id="PF00306"/>
    </source>
</evidence>
<dbReference type="Pfam" id="PF02874">
    <property type="entry name" value="ATP-synt_ab_N"/>
    <property type="match status" value="1"/>
</dbReference>
<dbReference type="InterPro" id="IPR005294">
    <property type="entry name" value="ATP_synth_F1_asu"/>
</dbReference>
<protein>
    <recommendedName>
        <fullName evidence="14">ATP synthase subunit alpha</fullName>
        <ecNumber evidence="14">7.1.2.2</ecNumber>
    </recommendedName>
    <alternativeName>
        <fullName evidence="14">ATP synthase F1 sector subunit alpha</fullName>
    </alternativeName>
    <alternativeName>
        <fullName evidence="14">F-ATPase subunit alpha</fullName>
    </alternativeName>
</protein>
<dbReference type="GO" id="GO:0005524">
    <property type="term" value="F:ATP binding"/>
    <property type="evidence" value="ECO:0007669"/>
    <property type="project" value="UniProtKB-UniRule"/>
</dbReference>
<keyword evidence="14" id="KW-1003">Cell membrane</keyword>
<dbReference type="InterPro" id="IPR036121">
    <property type="entry name" value="ATPase_F1/V1/A1_a/bsu_N_sf"/>
</dbReference>
<evidence type="ECO:0000256" key="6">
    <source>
        <dbReference type="ARBA" id="ARBA00022781"/>
    </source>
</evidence>
<evidence type="ECO:0000256" key="9">
    <source>
        <dbReference type="ARBA" id="ARBA00023065"/>
    </source>
</evidence>
<dbReference type="PANTHER" id="PTHR48082">
    <property type="entry name" value="ATP SYNTHASE SUBUNIT ALPHA, MITOCHONDRIAL"/>
    <property type="match status" value="1"/>
</dbReference>
<evidence type="ECO:0000256" key="14">
    <source>
        <dbReference type="HAMAP-Rule" id="MF_01346"/>
    </source>
</evidence>
<dbReference type="Gene3D" id="1.20.150.20">
    <property type="entry name" value="ATP synthase alpha/beta chain, C-terminal domain"/>
    <property type="match status" value="1"/>
</dbReference>
<sequence length="510" mass="55023">MTVLEDFPEDFFAPLSAALDRVAPQFDVTETARILSVGKGVAQVAGFADLHADELVRFSHGVVGIASNLRPGRIGVIVLGSTDRLKPGDRLRRTGRVVDVPVGAALLGRVVDALGRPLDGGPRIEAQERRPVERPAPPIMHRAPVKVPLETGIKAVDAAVPIGRGQRELIVGDRQTGKTAIAVDAILNQQDTGVISVYCAIGQRASAVARVVKDLREGGALGRTIVVAAVGDEAPGLQFIAPYAATTMAEHFMAEGRDVLIVYDDLTRHARAYRELSLLLRRPPGREAYPGDIFYIHSRLLERATHLREEHGGGSLTALPIVETEAKNISAYIPTNLISITDGQVYLSPELFERGHLPAIDIGLSVSRVGGKAQLPAFRSIAGRLRLTYSQFEELETFARFGTQLDDETRAKLTRGQRVRAVLTQKEHDHHSVAEQIGVLLAATEGLLDKLDPADLPAAQDALRLKIRRDLPDFSDEIRAGAPLSDDRRDALIAALRDALSQDGAADGNA</sequence>
<dbReference type="EMBL" id="QGDJ01000029">
    <property type="protein sequence ID" value="PWJ09790.1"/>
    <property type="molecule type" value="Genomic_DNA"/>
</dbReference>
<keyword evidence="9 14" id="KW-0406">Ion transport</keyword>
<dbReference type="Gene3D" id="3.40.50.300">
    <property type="entry name" value="P-loop containing nucleotide triphosphate hydrolases"/>
    <property type="match status" value="1"/>
</dbReference>
<dbReference type="SUPFAM" id="SSF52540">
    <property type="entry name" value="P-loop containing nucleoside triphosphate hydrolases"/>
    <property type="match status" value="1"/>
</dbReference>
<keyword evidence="6 14" id="KW-0375">Hydrogen ion transport</keyword>
<evidence type="ECO:0000313" key="20">
    <source>
        <dbReference type="Proteomes" id="UP000245839"/>
    </source>
</evidence>
<dbReference type="InterPro" id="IPR000793">
    <property type="entry name" value="ATP_synth_asu_C"/>
</dbReference>
<dbReference type="Gene3D" id="2.40.30.20">
    <property type="match status" value="1"/>
</dbReference>
<dbReference type="SUPFAM" id="SSF50615">
    <property type="entry name" value="N-terminal domain of alpha and beta subunits of F1 ATP synthase"/>
    <property type="match status" value="1"/>
</dbReference>
<dbReference type="SUPFAM" id="SSF47917">
    <property type="entry name" value="C-terminal domain of alpha and beta subunits of F1 ATP synthase"/>
    <property type="match status" value="1"/>
</dbReference>
<organism evidence="19 21">
    <name type="scientific">Jannaschia seohaensis</name>
    <dbReference type="NCBI Taxonomy" id="475081"/>
    <lineage>
        <taxon>Bacteria</taxon>
        <taxon>Pseudomonadati</taxon>
        <taxon>Pseudomonadota</taxon>
        <taxon>Alphaproteobacteria</taxon>
        <taxon>Rhodobacterales</taxon>
        <taxon>Roseobacteraceae</taxon>
        <taxon>Jannaschia</taxon>
    </lineage>
</organism>
<name>A0A2Y9B5S8_9RHOB</name>
<dbReference type="Proteomes" id="UP000245839">
    <property type="component" value="Unassembled WGS sequence"/>
</dbReference>
<dbReference type="OrthoDB" id="9803053at2"/>
<keyword evidence="20" id="KW-1185">Reference proteome</keyword>
<keyword evidence="4 14" id="KW-0813">Transport</keyword>
<proteinExistence type="inferred from homology"/>
<dbReference type="NCBIfam" id="NF009884">
    <property type="entry name" value="PRK13343.1"/>
    <property type="match status" value="1"/>
</dbReference>
<dbReference type="HAMAP" id="MF_01346">
    <property type="entry name" value="ATP_synth_alpha_bact"/>
    <property type="match status" value="1"/>
</dbReference>
<comment type="similarity">
    <text evidence="3 14">Belongs to the ATPase alpha/beta chains family.</text>
</comment>
<keyword evidence="7 14" id="KW-0067">ATP-binding</keyword>
<evidence type="ECO:0000259" key="17">
    <source>
        <dbReference type="Pfam" id="PF02874"/>
    </source>
</evidence>
<reference evidence="19 21" key="1">
    <citation type="submission" date="2016-10" db="EMBL/GenBank/DDBJ databases">
        <authorList>
            <person name="Cai Z."/>
        </authorList>
    </citation>
    <scope>NUCLEOTIDE SEQUENCE [LARGE SCALE GENOMIC DNA]</scope>
    <source>
        <strain evidence="19 21">DSM 25227</strain>
    </source>
</reference>
<keyword evidence="5 14" id="KW-0547">Nucleotide-binding</keyword>
<evidence type="ECO:0000313" key="21">
    <source>
        <dbReference type="Proteomes" id="UP000251571"/>
    </source>
</evidence>
<dbReference type="GO" id="GO:0043531">
    <property type="term" value="F:ADP binding"/>
    <property type="evidence" value="ECO:0007669"/>
    <property type="project" value="TreeGrafter"/>
</dbReference>
<comment type="function">
    <text evidence="1 14">Produces ATP from ADP in the presence of a proton gradient across the membrane. The alpha chain is a regulatory subunit.</text>
</comment>
<dbReference type="PANTHER" id="PTHR48082:SF2">
    <property type="entry name" value="ATP SYNTHASE SUBUNIT ALPHA, MITOCHONDRIAL"/>
    <property type="match status" value="1"/>
</dbReference>
<feature type="domain" description="ATP synthase alpha subunit C-terminal" evidence="16">
    <location>
        <begin position="374"/>
        <end position="498"/>
    </location>
</feature>
<comment type="subcellular location">
    <subcellularLocation>
        <location evidence="14">Cell membrane</location>
        <topology evidence="14">Peripheral membrane protein</topology>
    </subcellularLocation>
    <subcellularLocation>
        <location evidence="2">Membrane</location>
    </subcellularLocation>
</comment>
<gene>
    <name evidence="14" type="primary">atpA</name>
    <name evidence="18" type="ORF">BCF38_1299</name>
    <name evidence="19" type="ORF">SAMN05421539_1299</name>
</gene>
<evidence type="ECO:0000313" key="18">
    <source>
        <dbReference type="EMBL" id="PWJ09790.1"/>
    </source>
</evidence>
<dbReference type="CDD" id="cd01132">
    <property type="entry name" value="F1-ATPase_alpha_CD"/>
    <property type="match status" value="1"/>
</dbReference>
<dbReference type="InterPro" id="IPR000194">
    <property type="entry name" value="ATPase_F1/V1/A1_a/bsu_nucl-bd"/>
</dbReference>
<dbReference type="InterPro" id="IPR004100">
    <property type="entry name" value="ATPase_F1/V1/A1_a/bsu_N"/>
</dbReference>
<dbReference type="EC" id="7.1.2.2" evidence="14"/>
<dbReference type="Pfam" id="PF00306">
    <property type="entry name" value="ATP-synt_ab_C"/>
    <property type="match status" value="1"/>
</dbReference>
<feature type="domain" description="ATPase F1/V1/A1 complex alpha/beta subunit nucleotide-binding" evidence="15">
    <location>
        <begin position="152"/>
        <end position="367"/>
    </location>
</feature>
<dbReference type="Pfam" id="PF00006">
    <property type="entry name" value="ATP-synt_ab"/>
    <property type="match status" value="1"/>
</dbReference>
<comment type="subunit">
    <text evidence="13">F-type ATPases have 2 components, CF(1) - the catalytic core - and CF(0) - the membrane proton channel. CF(1) has five subunits: alpha(3), beta(3), gamma(1), delta(1), epsilon(1). CF(0) has four main subunits: a(1), b(1), b'(1) and c(9-12).</text>
</comment>
<dbReference type="CDD" id="cd18113">
    <property type="entry name" value="ATP-synt_F1_alpha_C"/>
    <property type="match status" value="1"/>
</dbReference>